<keyword evidence="3" id="KW-1185">Reference proteome</keyword>
<protein>
    <submittedName>
        <fullName evidence="2">Uncharacterized protein</fullName>
    </submittedName>
</protein>
<feature type="region of interest" description="Disordered" evidence="1">
    <location>
        <begin position="39"/>
        <end position="59"/>
    </location>
</feature>
<dbReference type="EMBL" id="JAVFWL010000003">
    <property type="protein sequence ID" value="KAK6742464.1"/>
    <property type="molecule type" value="Genomic_DNA"/>
</dbReference>
<sequence length="78" mass="8761">MGNCNAGERAAKRHIQTVTDRKLHIHFVNENLPEITVFDSRHGNEANRNGKTEAAGKKPPEQLFLSQPATGWNVQINR</sequence>
<organism evidence="2 3">
    <name type="scientific">Necator americanus</name>
    <name type="common">Human hookworm</name>
    <dbReference type="NCBI Taxonomy" id="51031"/>
    <lineage>
        <taxon>Eukaryota</taxon>
        <taxon>Metazoa</taxon>
        <taxon>Ecdysozoa</taxon>
        <taxon>Nematoda</taxon>
        <taxon>Chromadorea</taxon>
        <taxon>Rhabditida</taxon>
        <taxon>Rhabditina</taxon>
        <taxon>Rhabditomorpha</taxon>
        <taxon>Strongyloidea</taxon>
        <taxon>Ancylostomatidae</taxon>
        <taxon>Bunostominae</taxon>
        <taxon>Necator</taxon>
    </lineage>
</organism>
<evidence type="ECO:0000313" key="3">
    <source>
        <dbReference type="Proteomes" id="UP001303046"/>
    </source>
</evidence>
<evidence type="ECO:0000313" key="2">
    <source>
        <dbReference type="EMBL" id="KAK6742464.1"/>
    </source>
</evidence>
<dbReference type="Proteomes" id="UP001303046">
    <property type="component" value="Unassembled WGS sequence"/>
</dbReference>
<proteinExistence type="predicted"/>
<reference evidence="2 3" key="1">
    <citation type="submission" date="2023-08" db="EMBL/GenBank/DDBJ databases">
        <title>A Necator americanus chromosomal reference genome.</title>
        <authorList>
            <person name="Ilik V."/>
            <person name="Petrzelkova K.J."/>
            <person name="Pardy F."/>
            <person name="Fuh T."/>
            <person name="Niatou-Singa F.S."/>
            <person name="Gouil Q."/>
            <person name="Baker L."/>
            <person name="Ritchie M.E."/>
            <person name="Jex A.R."/>
            <person name="Gazzola D."/>
            <person name="Li H."/>
            <person name="Toshio Fujiwara R."/>
            <person name="Zhan B."/>
            <person name="Aroian R.V."/>
            <person name="Pafco B."/>
            <person name="Schwarz E.M."/>
        </authorList>
    </citation>
    <scope>NUCLEOTIDE SEQUENCE [LARGE SCALE GENOMIC DNA]</scope>
    <source>
        <strain evidence="2 3">Aroian</strain>
        <tissue evidence="2">Whole animal</tissue>
    </source>
</reference>
<accession>A0ABR1CVW2</accession>
<comment type="caution">
    <text evidence="2">The sequence shown here is derived from an EMBL/GenBank/DDBJ whole genome shotgun (WGS) entry which is preliminary data.</text>
</comment>
<name>A0ABR1CVW2_NECAM</name>
<gene>
    <name evidence="2" type="primary">Necator_chrIII.g10763</name>
    <name evidence="2" type="ORF">RB195_009998</name>
</gene>
<evidence type="ECO:0000256" key="1">
    <source>
        <dbReference type="SAM" id="MobiDB-lite"/>
    </source>
</evidence>